<sequence length="215" mass="23604">SHLTPNFPSKIPSNTTTPINSTTPHVVLSPRQINHVKSSHTLSAPHFKNPENNLLTSPSNPSPPSLAPTPGVRDPSSHLSHVGPSPPVLHETHQNPPESQPLYYPMINSLFSLMNFKQNFMSFSKNSPMDAPPRPNTKPHLKQLTHWFPGATKIGAPNSLQRGISILNSDLPHIANGLTISVISAPFFNATQDEYYVTSSIFKMPIYEKVTAPEI</sequence>
<evidence type="ECO:0000313" key="3">
    <source>
        <dbReference type="Proteomes" id="UP000765509"/>
    </source>
</evidence>
<feature type="compositionally biased region" description="Low complexity" evidence="1">
    <location>
        <begin position="11"/>
        <end position="24"/>
    </location>
</feature>
<dbReference type="Proteomes" id="UP000765509">
    <property type="component" value="Unassembled WGS sequence"/>
</dbReference>
<reference evidence="2" key="1">
    <citation type="submission" date="2021-03" db="EMBL/GenBank/DDBJ databases">
        <title>Draft genome sequence of rust myrtle Austropuccinia psidii MF-1, a brazilian biotype.</title>
        <authorList>
            <person name="Quecine M.C."/>
            <person name="Pachon D.M.R."/>
            <person name="Bonatelli M.L."/>
            <person name="Correr F.H."/>
            <person name="Franceschini L.M."/>
            <person name="Leite T.F."/>
            <person name="Margarido G.R.A."/>
            <person name="Almeida C.A."/>
            <person name="Ferrarezi J.A."/>
            <person name="Labate C.A."/>
        </authorList>
    </citation>
    <scope>NUCLEOTIDE SEQUENCE</scope>
    <source>
        <strain evidence="2">MF-1</strain>
    </source>
</reference>
<name>A0A9Q3IV57_9BASI</name>
<comment type="caution">
    <text evidence="2">The sequence shown here is derived from an EMBL/GenBank/DDBJ whole genome shotgun (WGS) entry which is preliminary data.</text>
</comment>
<keyword evidence="3" id="KW-1185">Reference proteome</keyword>
<feature type="non-terminal residue" evidence="2">
    <location>
        <position position="1"/>
    </location>
</feature>
<evidence type="ECO:0000256" key="1">
    <source>
        <dbReference type="SAM" id="MobiDB-lite"/>
    </source>
</evidence>
<proteinExistence type="predicted"/>
<feature type="region of interest" description="Disordered" evidence="1">
    <location>
        <begin position="1"/>
        <end position="24"/>
    </location>
</feature>
<organism evidence="2 3">
    <name type="scientific">Austropuccinia psidii MF-1</name>
    <dbReference type="NCBI Taxonomy" id="1389203"/>
    <lineage>
        <taxon>Eukaryota</taxon>
        <taxon>Fungi</taxon>
        <taxon>Dikarya</taxon>
        <taxon>Basidiomycota</taxon>
        <taxon>Pucciniomycotina</taxon>
        <taxon>Pucciniomycetes</taxon>
        <taxon>Pucciniales</taxon>
        <taxon>Sphaerophragmiaceae</taxon>
        <taxon>Austropuccinia</taxon>
    </lineage>
</organism>
<dbReference type="EMBL" id="AVOT02056064">
    <property type="protein sequence ID" value="MBW0550494.1"/>
    <property type="molecule type" value="Genomic_DNA"/>
</dbReference>
<protein>
    <submittedName>
        <fullName evidence="2">Uncharacterized protein</fullName>
    </submittedName>
</protein>
<evidence type="ECO:0000313" key="2">
    <source>
        <dbReference type="EMBL" id="MBW0550494.1"/>
    </source>
</evidence>
<accession>A0A9Q3IV57</accession>
<gene>
    <name evidence="2" type="ORF">O181_090209</name>
</gene>
<feature type="region of interest" description="Disordered" evidence="1">
    <location>
        <begin position="42"/>
        <end position="101"/>
    </location>
</feature>
<feature type="compositionally biased region" description="Low complexity" evidence="1">
    <location>
        <begin position="50"/>
        <end position="59"/>
    </location>
</feature>
<dbReference type="AlphaFoldDB" id="A0A9Q3IV57"/>